<name>A0A1D1YYI3_9ARAE</name>
<feature type="non-terminal residue" evidence="2">
    <location>
        <position position="1"/>
    </location>
</feature>
<proteinExistence type="predicted"/>
<dbReference type="AlphaFoldDB" id="A0A1D1YYI3"/>
<sequence>KKQWPSDHTQDFIVRDVRQTLFKTISSFEGYLENEVEMSRLIEHQFAALREAFRVPFEATEDGYSAVAIKLLNLYRTGRLGRCPRAPKPTGYDIPKLGGRSHGSRRRAEGGVAATAPREDHREGVISDDSSPQAGAPFSQAGVFALRPDKSHRQRPRGPAALPGAMVIGEQAHKGVAWEGTARGRVNRRADLPKNTSGKLIYMFSSEKVGEKEEKKG</sequence>
<feature type="region of interest" description="Disordered" evidence="1">
    <location>
        <begin position="86"/>
        <end position="137"/>
    </location>
</feature>
<organism evidence="2">
    <name type="scientific">Anthurium amnicola</name>
    <dbReference type="NCBI Taxonomy" id="1678845"/>
    <lineage>
        <taxon>Eukaryota</taxon>
        <taxon>Viridiplantae</taxon>
        <taxon>Streptophyta</taxon>
        <taxon>Embryophyta</taxon>
        <taxon>Tracheophyta</taxon>
        <taxon>Spermatophyta</taxon>
        <taxon>Magnoliopsida</taxon>
        <taxon>Liliopsida</taxon>
        <taxon>Araceae</taxon>
        <taxon>Pothoideae</taxon>
        <taxon>Potheae</taxon>
        <taxon>Anthurium</taxon>
    </lineage>
</organism>
<protein>
    <submittedName>
        <fullName evidence="2">Putative transposase ORF383B</fullName>
    </submittedName>
</protein>
<accession>A0A1D1YYI3</accession>
<reference evidence="2" key="1">
    <citation type="submission" date="2015-07" db="EMBL/GenBank/DDBJ databases">
        <title>Transcriptome Assembly of Anthurium amnicola.</title>
        <authorList>
            <person name="Suzuki J."/>
        </authorList>
    </citation>
    <scope>NUCLEOTIDE SEQUENCE</scope>
</reference>
<evidence type="ECO:0000313" key="2">
    <source>
        <dbReference type="EMBL" id="JAT59700.1"/>
    </source>
</evidence>
<evidence type="ECO:0000256" key="1">
    <source>
        <dbReference type="SAM" id="MobiDB-lite"/>
    </source>
</evidence>
<gene>
    <name evidence="2" type="primary">Y383B_0</name>
    <name evidence="2" type="ORF">g.87970</name>
</gene>
<dbReference type="EMBL" id="GDJX01008236">
    <property type="protein sequence ID" value="JAT59700.1"/>
    <property type="molecule type" value="Transcribed_RNA"/>
</dbReference>